<reference evidence="3" key="1">
    <citation type="submission" date="2024-05" db="EMBL/GenBank/DDBJ databases">
        <title>Genome sequencing of novel strain.</title>
        <authorList>
            <person name="Ganbat D."/>
            <person name="Ganbat S."/>
            <person name="Lee S.-J."/>
        </authorList>
    </citation>
    <scope>NUCLEOTIDE SEQUENCE</scope>
    <source>
        <strain evidence="3">SMD15-11</strain>
    </source>
</reference>
<dbReference type="PANTHER" id="PTHR34220:SF7">
    <property type="entry name" value="SENSOR HISTIDINE KINASE YPDA"/>
    <property type="match status" value="1"/>
</dbReference>
<accession>A0AB39UTE4</accession>
<evidence type="ECO:0000259" key="2">
    <source>
        <dbReference type="Pfam" id="PF06580"/>
    </source>
</evidence>
<name>A0AB39UTE4_9GAMM</name>
<dbReference type="InterPro" id="IPR036890">
    <property type="entry name" value="HATPase_C_sf"/>
</dbReference>
<keyword evidence="3" id="KW-0808">Transferase</keyword>
<dbReference type="InterPro" id="IPR010559">
    <property type="entry name" value="Sig_transdc_His_kin_internal"/>
</dbReference>
<keyword evidence="1" id="KW-0812">Transmembrane</keyword>
<evidence type="ECO:0000256" key="1">
    <source>
        <dbReference type="SAM" id="Phobius"/>
    </source>
</evidence>
<evidence type="ECO:0000313" key="3">
    <source>
        <dbReference type="EMBL" id="XDT71105.1"/>
    </source>
</evidence>
<dbReference type="PANTHER" id="PTHR34220">
    <property type="entry name" value="SENSOR HISTIDINE KINASE YPDA"/>
    <property type="match status" value="1"/>
</dbReference>
<dbReference type="KEGG" id="tcd:AAIA72_09830"/>
<dbReference type="SUPFAM" id="SSF55874">
    <property type="entry name" value="ATPase domain of HSP90 chaperone/DNA topoisomerase II/histidine kinase"/>
    <property type="match status" value="1"/>
</dbReference>
<dbReference type="AlphaFoldDB" id="A0AB39UTE4"/>
<proteinExistence type="predicted"/>
<dbReference type="EMBL" id="CP154858">
    <property type="protein sequence ID" value="XDT71105.1"/>
    <property type="molecule type" value="Genomic_DNA"/>
</dbReference>
<keyword evidence="3" id="KW-0418">Kinase</keyword>
<dbReference type="Pfam" id="PF06580">
    <property type="entry name" value="His_kinase"/>
    <property type="match status" value="1"/>
</dbReference>
<feature type="domain" description="Signal transduction histidine kinase internal region" evidence="2">
    <location>
        <begin position="152"/>
        <end position="230"/>
    </location>
</feature>
<keyword evidence="1" id="KW-1133">Transmembrane helix</keyword>
<feature type="transmembrane region" description="Helical" evidence="1">
    <location>
        <begin position="79"/>
        <end position="97"/>
    </location>
</feature>
<sequence length="344" mass="37934">MTTGQLLPDLRGVQPLVLTILAAVLMAILFTLVHSGPGRFDWNYLSGTAIFMIWTGITGLWLLGGPLRGWLARRPLHRQGAWALVVLEAVTLTYALLADGMLQWAVSGRYGGPDGAFVLHVALVGLILFGLLMRYLYLGALARVQQQAALNARLDALQARIRPHFLFNSLNSIVSLISRAPAQAEEALLDLSELFRAALQESRTLVPASEELRLGRSYLNMEALRLGERLTLDWQVPALPPQARLPALSLQPLLENAIYHGIQPLPEGGTIRVQVEIRRGYLYVVISNTWRPEAAGETAGNRMAWGNIEARLQACFGPRAVLKQSQQGEWFTVTLRVPVNPEAD</sequence>
<gene>
    <name evidence="3" type="ORF">AAIA72_09830</name>
</gene>
<feature type="transmembrane region" description="Helical" evidence="1">
    <location>
        <begin position="44"/>
        <end position="67"/>
    </location>
</feature>
<dbReference type="InterPro" id="IPR050640">
    <property type="entry name" value="Bact_2-comp_sensor_kinase"/>
</dbReference>
<feature type="transmembrane region" description="Helical" evidence="1">
    <location>
        <begin position="12"/>
        <end position="32"/>
    </location>
</feature>
<dbReference type="GO" id="GO:0016020">
    <property type="term" value="C:membrane"/>
    <property type="evidence" value="ECO:0007669"/>
    <property type="project" value="InterPro"/>
</dbReference>
<dbReference type="Gene3D" id="3.30.565.10">
    <property type="entry name" value="Histidine kinase-like ATPase, C-terminal domain"/>
    <property type="match status" value="1"/>
</dbReference>
<dbReference type="GO" id="GO:0000155">
    <property type="term" value="F:phosphorelay sensor kinase activity"/>
    <property type="evidence" value="ECO:0007669"/>
    <property type="project" value="InterPro"/>
</dbReference>
<protein>
    <submittedName>
        <fullName evidence="3">Histidine kinase</fullName>
    </submittedName>
</protein>
<organism evidence="3">
    <name type="scientific">Thermohahella caldifontis</name>
    <dbReference type="NCBI Taxonomy" id="3142973"/>
    <lineage>
        <taxon>Bacteria</taxon>
        <taxon>Pseudomonadati</taxon>
        <taxon>Pseudomonadota</taxon>
        <taxon>Gammaproteobacteria</taxon>
        <taxon>Oceanospirillales</taxon>
        <taxon>Hahellaceae</taxon>
        <taxon>Thermohahella</taxon>
    </lineage>
</organism>
<feature type="transmembrane region" description="Helical" evidence="1">
    <location>
        <begin position="117"/>
        <end position="137"/>
    </location>
</feature>
<keyword evidence="1" id="KW-0472">Membrane</keyword>
<dbReference type="RefSeq" id="WP_369600144.1">
    <property type="nucleotide sequence ID" value="NZ_CP154858.1"/>
</dbReference>